<dbReference type="Proteomes" id="UP000177043">
    <property type="component" value="Unassembled WGS sequence"/>
</dbReference>
<gene>
    <name evidence="1" type="ORF">A2571_01630</name>
</gene>
<dbReference type="EMBL" id="MHTJ01000003">
    <property type="protein sequence ID" value="OHA58460.1"/>
    <property type="molecule type" value="Genomic_DNA"/>
</dbReference>
<dbReference type="STRING" id="1802438.A2571_01630"/>
<dbReference type="AlphaFoldDB" id="A0A1G2QD09"/>
<reference evidence="1 2" key="1">
    <citation type="journal article" date="2016" name="Nat. Commun.">
        <title>Thousands of microbial genomes shed light on interconnected biogeochemical processes in an aquifer system.</title>
        <authorList>
            <person name="Anantharaman K."/>
            <person name="Brown C.T."/>
            <person name="Hug L.A."/>
            <person name="Sharon I."/>
            <person name="Castelle C.J."/>
            <person name="Probst A.J."/>
            <person name="Thomas B.C."/>
            <person name="Singh A."/>
            <person name="Wilkins M.J."/>
            <person name="Karaoz U."/>
            <person name="Brodie E.L."/>
            <person name="Williams K.H."/>
            <person name="Hubbard S.S."/>
            <person name="Banfield J.F."/>
        </authorList>
    </citation>
    <scope>NUCLEOTIDE SEQUENCE [LARGE SCALE GENOMIC DNA]</scope>
</reference>
<comment type="caution">
    <text evidence="1">The sequence shown here is derived from an EMBL/GenBank/DDBJ whole genome shotgun (WGS) entry which is preliminary data.</text>
</comment>
<evidence type="ECO:0000313" key="1">
    <source>
        <dbReference type="EMBL" id="OHA58460.1"/>
    </source>
</evidence>
<accession>A0A1G2QD09</accession>
<protein>
    <submittedName>
        <fullName evidence="1">Uncharacterized protein</fullName>
    </submittedName>
</protein>
<name>A0A1G2QD09_9BACT</name>
<organism evidence="1 2">
    <name type="scientific">Candidatus Vogelbacteria bacterium RIFOXYD1_FULL_44_32</name>
    <dbReference type="NCBI Taxonomy" id="1802438"/>
    <lineage>
        <taxon>Bacteria</taxon>
        <taxon>Candidatus Vogeliibacteriota</taxon>
    </lineage>
</organism>
<evidence type="ECO:0000313" key="2">
    <source>
        <dbReference type="Proteomes" id="UP000177043"/>
    </source>
</evidence>
<proteinExistence type="predicted"/>
<sequence>MHHRQQFICKRRGIVVGILMLKPKEIPSIGDSLNISGQELRGGKGRYRITDRHGHNGHTTVTIERVSDVDRRYKVHTLTPVEAPALEATTS</sequence>